<keyword evidence="2" id="KW-1133">Transmembrane helix</keyword>
<evidence type="ECO:0000256" key="2">
    <source>
        <dbReference type="SAM" id="Phobius"/>
    </source>
</evidence>
<organism evidence="3 4">
    <name type="scientific">Streptomyces bungoensis</name>
    <dbReference type="NCBI Taxonomy" id="285568"/>
    <lineage>
        <taxon>Bacteria</taxon>
        <taxon>Bacillati</taxon>
        <taxon>Actinomycetota</taxon>
        <taxon>Actinomycetes</taxon>
        <taxon>Kitasatosporales</taxon>
        <taxon>Streptomycetaceae</taxon>
        <taxon>Streptomyces</taxon>
    </lineage>
</organism>
<keyword evidence="2" id="KW-0472">Membrane</keyword>
<feature type="transmembrane region" description="Helical" evidence="2">
    <location>
        <begin position="125"/>
        <end position="147"/>
    </location>
</feature>
<comment type="caution">
    <text evidence="3">The sequence shown here is derived from an EMBL/GenBank/DDBJ whole genome shotgun (WGS) entry which is preliminary data.</text>
</comment>
<dbReference type="AlphaFoldDB" id="A0A117RAD8"/>
<feature type="region of interest" description="Disordered" evidence="1">
    <location>
        <begin position="25"/>
        <end position="113"/>
    </location>
</feature>
<name>A0A117RAD8_9ACTN</name>
<dbReference type="OrthoDB" id="4255256at2"/>
<gene>
    <name evidence="3" type="ORF">AQJ66_27285</name>
</gene>
<feature type="region of interest" description="Disordered" evidence="1">
    <location>
        <begin position="156"/>
        <end position="253"/>
    </location>
</feature>
<dbReference type="EMBL" id="LMWX01000050">
    <property type="protein sequence ID" value="KUN79856.1"/>
    <property type="molecule type" value="Genomic_DNA"/>
</dbReference>
<accession>A0A117RAD8</accession>
<proteinExistence type="predicted"/>
<keyword evidence="2" id="KW-0812">Transmembrane</keyword>
<dbReference type="RefSeq" id="WP_061927368.1">
    <property type="nucleotide sequence ID" value="NZ_KQ948867.1"/>
</dbReference>
<feature type="compositionally biased region" description="Low complexity" evidence="1">
    <location>
        <begin position="177"/>
        <end position="244"/>
    </location>
</feature>
<sequence>MQWTDENGAYGGDPYGAAGYGYACGRDGGADPTGPGHLATTAWDTPGAPRGHGDVLTAFSPRPGTYGLPPQPGSYDLPQQPGGYAVPPEPDPSTRPAQGDTAEGEPVRPVFVDSSGRRQRRVLRAARLLVIPAGGYVALLVSTVLGGPTVSAPFVPQPQTAGSATHRATAPEPSSDTGHPAAGAGSTAASSRPRARRTTSGPTARSTASTAPAAGAGTTAGPTATTTPTATAAPAPASSPRGHALGVSHKPVK</sequence>
<evidence type="ECO:0000313" key="3">
    <source>
        <dbReference type="EMBL" id="KUN79856.1"/>
    </source>
</evidence>
<keyword evidence="4" id="KW-1185">Reference proteome</keyword>
<dbReference type="Proteomes" id="UP000053024">
    <property type="component" value="Unassembled WGS sequence"/>
</dbReference>
<evidence type="ECO:0000256" key="1">
    <source>
        <dbReference type="SAM" id="MobiDB-lite"/>
    </source>
</evidence>
<protein>
    <submittedName>
        <fullName evidence="3">Uncharacterized protein</fullName>
    </submittedName>
</protein>
<evidence type="ECO:0000313" key="4">
    <source>
        <dbReference type="Proteomes" id="UP000053024"/>
    </source>
</evidence>
<reference evidence="3 4" key="1">
    <citation type="submission" date="2015-10" db="EMBL/GenBank/DDBJ databases">
        <title>Draft genome sequence of Streptomyces bungoensis DSM 41781, type strain for the species Streptomyces bungoensis.</title>
        <authorList>
            <person name="Ruckert C."/>
            <person name="Winkler A."/>
            <person name="Kalinowski J."/>
            <person name="Kampfer P."/>
            <person name="Glaeser S."/>
        </authorList>
    </citation>
    <scope>NUCLEOTIDE SEQUENCE [LARGE SCALE GENOMIC DNA]</scope>
    <source>
        <strain evidence="3 4">DSM 41781</strain>
    </source>
</reference>
<dbReference type="STRING" id="285568.AQJ66_27285"/>